<organism evidence="2 3">
    <name type="scientific">Naegleria lovaniensis</name>
    <name type="common">Amoeba</name>
    <dbReference type="NCBI Taxonomy" id="51637"/>
    <lineage>
        <taxon>Eukaryota</taxon>
        <taxon>Discoba</taxon>
        <taxon>Heterolobosea</taxon>
        <taxon>Tetramitia</taxon>
        <taxon>Eutetramitia</taxon>
        <taxon>Vahlkampfiidae</taxon>
        <taxon>Naegleria</taxon>
    </lineage>
</organism>
<dbReference type="AlphaFoldDB" id="A0AA88GDW4"/>
<dbReference type="InterPro" id="IPR029063">
    <property type="entry name" value="SAM-dependent_MTases_sf"/>
</dbReference>
<proteinExistence type="predicted"/>
<comment type="caution">
    <text evidence="2">The sequence shown here is derived from an EMBL/GenBank/DDBJ whole genome shotgun (WGS) entry which is preliminary data.</text>
</comment>
<protein>
    <recommendedName>
        <fullName evidence="1">Methyltransferase domain-containing protein</fullName>
    </recommendedName>
</protein>
<dbReference type="EMBL" id="PYSW02000052">
    <property type="protein sequence ID" value="KAG2373630.1"/>
    <property type="molecule type" value="Genomic_DNA"/>
</dbReference>
<sequence>MWKSSLRNGLCLKNYDHHRASISLLVNNYKLFNHINRRSLRRNLKGSEQQFNLNQLLTKAIEDGILEENHFKNTTVIDTKNCAPHRNNEIQNFRKLDSLQYVMNFDDLKETPSDGYKLFENCTFTLLFSEPNTQVWKMTNIDYELLAYFTLKKSDYTHSHDKKAIITLFDESSKHWDTIISISGYQSVVNWVQKTVKDWSLQMKNSSFPLQNLNVLDAACGGGYTAQPIFTTLNHENGLKTNIMGIDISSGMLQVALQRAPQIFQMGMSTHDLDEPMKLFPNECFDIISCVGVVEFLQNFESVTLPEFKRLLRKDQHAEIWFTAQFQPDPAVTSIEKDKEGHHLYNQTILETLLAKHDLYIAENGLEIIQKAYKTGEGKRKNTATDTVSFIAVRVKHKL</sequence>
<evidence type="ECO:0000313" key="2">
    <source>
        <dbReference type="EMBL" id="KAG2373630.1"/>
    </source>
</evidence>
<dbReference type="Pfam" id="PF13649">
    <property type="entry name" value="Methyltransf_25"/>
    <property type="match status" value="1"/>
</dbReference>
<dbReference type="InterPro" id="IPR041698">
    <property type="entry name" value="Methyltransf_25"/>
</dbReference>
<gene>
    <name evidence="2" type="ORF">C9374_011919</name>
</gene>
<dbReference type="SUPFAM" id="SSF53335">
    <property type="entry name" value="S-adenosyl-L-methionine-dependent methyltransferases"/>
    <property type="match status" value="1"/>
</dbReference>
<name>A0AA88GDW4_NAELO</name>
<dbReference type="Gene3D" id="3.40.50.150">
    <property type="entry name" value="Vaccinia Virus protein VP39"/>
    <property type="match status" value="1"/>
</dbReference>
<keyword evidence="3" id="KW-1185">Reference proteome</keyword>
<evidence type="ECO:0000259" key="1">
    <source>
        <dbReference type="Pfam" id="PF13649"/>
    </source>
</evidence>
<feature type="domain" description="Methyltransferase" evidence="1">
    <location>
        <begin position="215"/>
        <end position="314"/>
    </location>
</feature>
<evidence type="ECO:0000313" key="3">
    <source>
        <dbReference type="Proteomes" id="UP000816034"/>
    </source>
</evidence>
<dbReference type="Proteomes" id="UP000816034">
    <property type="component" value="Unassembled WGS sequence"/>
</dbReference>
<dbReference type="CDD" id="cd02440">
    <property type="entry name" value="AdoMet_MTases"/>
    <property type="match status" value="1"/>
</dbReference>
<dbReference type="GeneID" id="68104373"/>
<dbReference type="RefSeq" id="XP_044542804.1">
    <property type="nucleotide sequence ID" value="XM_044687628.1"/>
</dbReference>
<accession>A0AA88GDW4</accession>
<reference evidence="2 3" key="1">
    <citation type="journal article" date="2018" name="BMC Genomics">
        <title>The genome of Naegleria lovaniensis, the basis for a comparative approach to unravel pathogenicity factors of the human pathogenic amoeba N. fowleri.</title>
        <authorList>
            <person name="Liechti N."/>
            <person name="Schurch N."/>
            <person name="Bruggmann R."/>
            <person name="Wittwer M."/>
        </authorList>
    </citation>
    <scope>NUCLEOTIDE SEQUENCE [LARGE SCALE GENOMIC DNA]</scope>
    <source>
        <strain evidence="2 3">ATCC 30569</strain>
    </source>
</reference>